<dbReference type="EC" id="5.4.99.5" evidence="1"/>
<dbReference type="InterPro" id="IPR036263">
    <property type="entry name" value="Chorismate_II_sf"/>
</dbReference>
<comment type="caution">
    <text evidence="4">The sequence shown here is derived from an EMBL/GenBank/DDBJ whole genome shotgun (WGS) entry which is preliminary data.</text>
</comment>
<protein>
    <recommendedName>
        <fullName evidence="1">chorismate mutase</fullName>
        <ecNumber evidence="1">5.4.99.5</ecNumber>
    </recommendedName>
</protein>
<dbReference type="SUPFAM" id="SSF48600">
    <property type="entry name" value="Chorismate mutase II"/>
    <property type="match status" value="1"/>
</dbReference>
<dbReference type="GO" id="GO:0046417">
    <property type="term" value="P:chorismate metabolic process"/>
    <property type="evidence" value="ECO:0007669"/>
    <property type="project" value="InterPro"/>
</dbReference>
<dbReference type="InterPro" id="IPR051331">
    <property type="entry name" value="Chorismate_mutase-related"/>
</dbReference>
<dbReference type="GO" id="GO:0009697">
    <property type="term" value="P:salicylic acid biosynthetic process"/>
    <property type="evidence" value="ECO:0007669"/>
    <property type="project" value="TreeGrafter"/>
</dbReference>
<dbReference type="RefSeq" id="WP_153819292.1">
    <property type="nucleotide sequence ID" value="NZ_WJIE01000003.1"/>
</dbReference>
<dbReference type="Proteomes" id="UP000440224">
    <property type="component" value="Unassembled WGS sequence"/>
</dbReference>
<organism evidence="4 5">
    <name type="scientific">Polyangium spumosum</name>
    <dbReference type="NCBI Taxonomy" id="889282"/>
    <lineage>
        <taxon>Bacteria</taxon>
        <taxon>Pseudomonadati</taxon>
        <taxon>Myxococcota</taxon>
        <taxon>Polyangia</taxon>
        <taxon>Polyangiales</taxon>
        <taxon>Polyangiaceae</taxon>
        <taxon>Polyangium</taxon>
    </lineage>
</organism>
<sequence>MSAEVNETRTALDELDHELLDLVARRRALVSALFVKKRALGLPLVDPVREAELLAERRAYAERLGVPAELAGAIFRAILEDSHTRA</sequence>
<evidence type="ECO:0000313" key="5">
    <source>
        <dbReference type="Proteomes" id="UP000440224"/>
    </source>
</evidence>
<gene>
    <name evidence="4" type="ORF">GF068_10765</name>
</gene>
<dbReference type="AlphaFoldDB" id="A0A6N7PKV0"/>
<evidence type="ECO:0000256" key="1">
    <source>
        <dbReference type="ARBA" id="ARBA00012404"/>
    </source>
</evidence>
<name>A0A6N7PKV0_9BACT</name>
<dbReference type="PANTHER" id="PTHR38041">
    <property type="entry name" value="CHORISMATE MUTASE"/>
    <property type="match status" value="1"/>
</dbReference>
<dbReference type="GO" id="GO:0004106">
    <property type="term" value="F:chorismate mutase activity"/>
    <property type="evidence" value="ECO:0007669"/>
    <property type="project" value="UniProtKB-EC"/>
</dbReference>
<reference evidence="4 5" key="1">
    <citation type="submission" date="2019-10" db="EMBL/GenBank/DDBJ databases">
        <title>A soil myxobacterium in the family Polyangiaceae.</title>
        <authorList>
            <person name="Li Y."/>
            <person name="Wang J."/>
        </authorList>
    </citation>
    <scope>NUCLEOTIDE SEQUENCE [LARGE SCALE GENOMIC DNA]</scope>
    <source>
        <strain evidence="4 5">DSM 14734</strain>
    </source>
</reference>
<keyword evidence="2" id="KW-0413">Isomerase</keyword>
<evidence type="ECO:0000313" key="4">
    <source>
        <dbReference type="EMBL" id="MRG92407.1"/>
    </source>
</evidence>
<keyword evidence="5" id="KW-1185">Reference proteome</keyword>
<dbReference type="InterPro" id="IPR036979">
    <property type="entry name" value="CM_dom_sf"/>
</dbReference>
<dbReference type="EMBL" id="WJIE01000003">
    <property type="protein sequence ID" value="MRG92407.1"/>
    <property type="molecule type" value="Genomic_DNA"/>
</dbReference>
<feature type="domain" description="Chorismate mutase" evidence="3">
    <location>
        <begin position="1"/>
        <end position="86"/>
    </location>
</feature>
<dbReference type="PROSITE" id="PS51168">
    <property type="entry name" value="CHORISMATE_MUT_2"/>
    <property type="match status" value="1"/>
</dbReference>
<evidence type="ECO:0000256" key="2">
    <source>
        <dbReference type="ARBA" id="ARBA00023235"/>
    </source>
</evidence>
<proteinExistence type="predicted"/>
<dbReference type="PANTHER" id="PTHR38041:SF1">
    <property type="entry name" value="CHORISMATE MUTASE"/>
    <property type="match status" value="1"/>
</dbReference>
<dbReference type="Pfam" id="PF01817">
    <property type="entry name" value="CM_2"/>
    <property type="match status" value="1"/>
</dbReference>
<dbReference type="Gene3D" id="1.20.59.10">
    <property type="entry name" value="Chorismate mutase"/>
    <property type="match status" value="1"/>
</dbReference>
<dbReference type="SMART" id="SM00830">
    <property type="entry name" value="CM_2"/>
    <property type="match status" value="1"/>
</dbReference>
<dbReference type="InterPro" id="IPR002701">
    <property type="entry name" value="CM_II_prokaryot"/>
</dbReference>
<accession>A0A6N7PKV0</accession>
<evidence type="ECO:0000259" key="3">
    <source>
        <dbReference type="PROSITE" id="PS51168"/>
    </source>
</evidence>